<dbReference type="InParanoid" id="C8XIT5"/>
<dbReference type="EMBL" id="CP001737">
    <property type="protein sequence ID" value="ACV76522.1"/>
    <property type="molecule type" value="Genomic_DNA"/>
</dbReference>
<organism evidence="1 2">
    <name type="scientific">Nakamurella multipartita (strain ATCC 700099 / DSM 44233 / CIP 104796 / JCM 9543 / NBRC 105858 / Y-104)</name>
    <name type="common">Microsphaera multipartita</name>
    <dbReference type="NCBI Taxonomy" id="479431"/>
    <lineage>
        <taxon>Bacteria</taxon>
        <taxon>Bacillati</taxon>
        <taxon>Actinomycetota</taxon>
        <taxon>Actinomycetes</taxon>
        <taxon>Nakamurellales</taxon>
        <taxon>Nakamurellaceae</taxon>
        <taxon>Nakamurella</taxon>
    </lineage>
</organism>
<gene>
    <name evidence="1" type="ordered locus">Namu_0088</name>
</gene>
<name>C8XIT5_NAKMY</name>
<evidence type="ECO:0000313" key="1">
    <source>
        <dbReference type="EMBL" id="ACV76522.1"/>
    </source>
</evidence>
<reference evidence="1 2" key="2">
    <citation type="journal article" date="2010" name="Stand. Genomic Sci.">
        <title>Complete genome sequence of Nakamurella multipartita type strain (Y-104).</title>
        <authorList>
            <person name="Tice H."/>
            <person name="Mayilraj S."/>
            <person name="Sims D."/>
            <person name="Lapidus A."/>
            <person name="Nolan M."/>
            <person name="Lucas S."/>
            <person name="Glavina Del Rio T."/>
            <person name="Copeland A."/>
            <person name="Cheng J.F."/>
            <person name="Meincke L."/>
            <person name="Bruce D."/>
            <person name="Goodwin L."/>
            <person name="Pitluck S."/>
            <person name="Ivanova N."/>
            <person name="Mavromatis K."/>
            <person name="Ovchinnikova G."/>
            <person name="Pati A."/>
            <person name="Chen A."/>
            <person name="Palaniappan K."/>
            <person name="Land M."/>
            <person name="Hauser L."/>
            <person name="Chang Y.J."/>
            <person name="Jeffries C.D."/>
            <person name="Detter J.C."/>
            <person name="Brettin T."/>
            <person name="Rohde M."/>
            <person name="Goker M."/>
            <person name="Bristow J."/>
            <person name="Eisen J.A."/>
            <person name="Markowitz V."/>
            <person name="Hugenholtz P."/>
            <person name="Kyrpides N.C."/>
            <person name="Klenk H.P."/>
            <person name="Chen F."/>
        </authorList>
    </citation>
    <scope>NUCLEOTIDE SEQUENCE [LARGE SCALE GENOMIC DNA]</scope>
    <source>
        <strain evidence="2">ATCC 700099 / DSM 44233 / CIP 104796 / JCM 9543 / NBRC 105858 / Y-104</strain>
    </source>
</reference>
<dbReference type="RefSeq" id="WP_012813997.1">
    <property type="nucleotide sequence ID" value="NC_013235.1"/>
</dbReference>
<accession>C8XIT5</accession>
<protein>
    <submittedName>
        <fullName evidence="1">Uncharacterized protein</fullName>
    </submittedName>
</protein>
<dbReference type="AlphaFoldDB" id="C8XIT5"/>
<keyword evidence="2" id="KW-1185">Reference proteome</keyword>
<sequence length="51" mass="5539">MSTTPRPTKSGAALAFVPQRPAIVAKFRGALTLPARPERFRLFGSQAVAIW</sequence>
<proteinExistence type="predicted"/>
<dbReference type="Proteomes" id="UP000002218">
    <property type="component" value="Chromosome"/>
</dbReference>
<reference evidence="2" key="1">
    <citation type="submission" date="2009-09" db="EMBL/GenBank/DDBJ databases">
        <title>The complete genome of Nakamurella multipartita DSM 44233.</title>
        <authorList>
            <consortium name="US DOE Joint Genome Institute (JGI-PGF)"/>
            <person name="Lucas S."/>
            <person name="Copeland A."/>
            <person name="Lapidus A."/>
            <person name="Glavina del Rio T."/>
            <person name="Dalin E."/>
            <person name="Tice H."/>
            <person name="Bruce D."/>
            <person name="Goodwin L."/>
            <person name="Pitluck S."/>
            <person name="Kyrpides N."/>
            <person name="Mavromatis K."/>
            <person name="Ivanova N."/>
            <person name="Ovchinnikova G."/>
            <person name="Sims D."/>
            <person name="Meincke L."/>
            <person name="Brettin T."/>
            <person name="Detter J.C."/>
            <person name="Han C."/>
            <person name="Larimer F."/>
            <person name="Land M."/>
            <person name="Hauser L."/>
            <person name="Markowitz V."/>
            <person name="Cheng J.-F."/>
            <person name="Hugenholtz P."/>
            <person name="Woyke T."/>
            <person name="Wu D."/>
            <person name="Klenk H.-P."/>
            <person name="Eisen J.A."/>
        </authorList>
    </citation>
    <scope>NUCLEOTIDE SEQUENCE [LARGE SCALE GENOMIC DNA]</scope>
    <source>
        <strain evidence="2">ATCC 700099 / DSM 44233 / CIP 104796 / JCM 9543 / NBRC 105858 / Y-104</strain>
    </source>
</reference>
<evidence type="ECO:0000313" key="2">
    <source>
        <dbReference type="Proteomes" id="UP000002218"/>
    </source>
</evidence>
<dbReference type="HOGENOM" id="CLU_3101225_0_0_11"/>
<dbReference type="KEGG" id="nml:Namu_0088"/>